<evidence type="ECO:0000256" key="1">
    <source>
        <dbReference type="SAM" id="MobiDB-lite"/>
    </source>
</evidence>
<name>A0A0E9XMG4_ANGAN</name>
<accession>A0A0E9XMG4</accession>
<dbReference type="EMBL" id="GBXM01005689">
    <property type="protein sequence ID" value="JAI02889.1"/>
    <property type="molecule type" value="Transcribed_RNA"/>
</dbReference>
<protein>
    <submittedName>
        <fullName evidence="2">Uncharacterized protein</fullName>
    </submittedName>
</protein>
<feature type="compositionally biased region" description="Basic and acidic residues" evidence="1">
    <location>
        <begin position="12"/>
        <end position="22"/>
    </location>
</feature>
<dbReference type="AlphaFoldDB" id="A0A0E9XMG4"/>
<sequence length="58" mass="6752">MASVLEQRSKRRDSPVLRDHPRFSPRKIKSTMAPKHRKAIPFQTIKAIFFSTLTERAS</sequence>
<proteinExistence type="predicted"/>
<reference evidence="2" key="2">
    <citation type="journal article" date="2015" name="Fish Shellfish Immunol.">
        <title>Early steps in the European eel (Anguilla anguilla)-Vibrio vulnificus interaction in the gills: Role of the RtxA13 toxin.</title>
        <authorList>
            <person name="Callol A."/>
            <person name="Pajuelo D."/>
            <person name="Ebbesson L."/>
            <person name="Teles M."/>
            <person name="MacKenzie S."/>
            <person name="Amaro C."/>
        </authorList>
    </citation>
    <scope>NUCLEOTIDE SEQUENCE</scope>
</reference>
<feature type="compositionally biased region" description="Basic residues" evidence="1">
    <location>
        <begin position="23"/>
        <end position="34"/>
    </location>
</feature>
<organism evidence="2">
    <name type="scientific">Anguilla anguilla</name>
    <name type="common">European freshwater eel</name>
    <name type="synonym">Muraena anguilla</name>
    <dbReference type="NCBI Taxonomy" id="7936"/>
    <lineage>
        <taxon>Eukaryota</taxon>
        <taxon>Metazoa</taxon>
        <taxon>Chordata</taxon>
        <taxon>Craniata</taxon>
        <taxon>Vertebrata</taxon>
        <taxon>Euteleostomi</taxon>
        <taxon>Actinopterygii</taxon>
        <taxon>Neopterygii</taxon>
        <taxon>Teleostei</taxon>
        <taxon>Anguilliformes</taxon>
        <taxon>Anguillidae</taxon>
        <taxon>Anguilla</taxon>
    </lineage>
</organism>
<feature type="region of interest" description="Disordered" evidence="1">
    <location>
        <begin position="1"/>
        <end position="34"/>
    </location>
</feature>
<reference evidence="2" key="1">
    <citation type="submission" date="2014-11" db="EMBL/GenBank/DDBJ databases">
        <authorList>
            <person name="Amaro Gonzalez C."/>
        </authorList>
    </citation>
    <scope>NUCLEOTIDE SEQUENCE</scope>
</reference>
<evidence type="ECO:0000313" key="2">
    <source>
        <dbReference type="EMBL" id="JAI02889.1"/>
    </source>
</evidence>